<dbReference type="RefSeq" id="WP_213533999.1">
    <property type="nucleotide sequence ID" value="NZ_BOVQ01000002.1"/>
</dbReference>
<dbReference type="InterPro" id="IPR004869">
    <property type="entry name" value="MMPL_dom"/>
</dbReference>
<evidence type="ECO:0000256" key="2">
    <source>
        <dbReference type="ARBA" id="ARBA00022475"/>
    </source>
</evidence>
<keyword evidence="2" id="KW-1003">Cell membrane</keyword>
<evidence type="ECO:0000313" key="9">
    <source>
        <dbReference type="Proteomes" id="UP001595987"/>
    </source>
</evidence>
<feature type="transmembrane region" description="Helical" evidence="6">
    <location>
        <begin position="115"/>
        <end position="135"/>
    </location>
</feature>
<dbReference type="Pfam" id="PF03176">
    <property type="entry name" value="MMPL"/>
    <property type="match status" value="1"/>
</dbReference>
<feature type="transmembrane region" description="Helical" evidence="6">
    <location>
        <begin position="195"/>
        <end position="222"/>
    </location>
</feature>
<gene>
    <name evidence="8" type="ORF">ACFO26_02605</name>
</gene>
<keyword evidence="4 6" id="KW-1133">Transmembrane helix</keyword>
<comment type="caution">
    <text evidence="8">The sequence shown here is derived from an EMBL/GenBank/DDBJ whole genome shotgun (WGS) entry which is preliminary data.</text>
</comment>
<feature type="transmembrane region" description="Helical" evidence="6">
    <location>
        <begin position="84"/>
        <end position="103"/>
    </location>
</feature>
<dbReference type="PANTHER" id="PTHR33406:SF13">
    <property type="entry name" value="MEMBRANE PROTEIN YDFJ"/>
    <property type="match status" value="1"/>
</dbReference>
<dbReference type="Proteomes" id="UP001595987">
    <property type="component" value="Unassembled WGS sequence"/>
</dbReference>
<evidence type="ECO:0000313" key="8">
    <source>
        <dbReference type="EMBL" id="MFC4651786.1"/>
    </source>
</evidence>
<dbReference type="PANTHER" id="PTHR33406">
    <property type="entry name" value="MEMBRANE PROTEIN MJ1562-RELATED"/>
    <property type="match status" value="1"/>
</dbReference>
<accession>A0ABV9JBK2</accession>
<dbReference type="Gene3D" id="1.20.1640.10">
    <property type="entry name" value="Multidrug efflux transporter AcrB transmembrane domain"/>
    <property type="match status" value="1"/>
</dbReference>
<feature type="transmembrane region" description="Helical" evidence="6">
    <location>
        <begin position="56"/>
        <end position="77"/>
    </location>
</feature>
<organism evidence="8 9">
    <name type="scientific">Lactococcus nasutitermitis</name>
    <dbReference type="NCBI Taxonomy" id="1652957"/>
    <lineage>
        <taxon>Bacteria</taxon>
        <taxon>Bacillati</taxon>
        <taxon>Bacillota</taxon>
        <taxon>Bacilli</taxon>
        <taxon>Lactobacillales</taxon>
        <taxon>Streptococcaceae</taxon>
        <taxon>Lactococcus</taxon>
    </lineage>
</organism>
<feature type="domain" description="SSD" evidence="7">
    <location>
        <begin position="56"/>
        <end position="221"/>
    </location>
</feature>
<keyword evidence="5 6" id="KW-0472">Membrane</keyword>
<reference evidence="9" key="1">
    <citation type="journal article" date="2019" name="Int. J. Syst. Evol. Microbiol.">
        <title>The Global Catalogue of Microorganisms (GCM) 10K type strain sequencing project: providing services to taxonomists for standard genome sequencing and annotation.</title>
        <authorList>
            <consortium name="The Broad Institute Genomics Platform"/>
            <consortium name="The Broad Institute Genome Sequencing Center for Infectious Disease"/>
            <person name="Wu L."/>
            <person name="Ma J."/>
        </authorList>
    </citation>
    <scope>NUCLEOTIDE SEQUENCE [LARGE SCALE GENOMIC DNA]</scope>
    <source>
        <strain evidence="9">CCUG 63287</strain>
    </source>
</reference>
<name>A0ABV9JBK2_9LACT</name>
<dbReference type="PROSITE" id="PS50156">
    <property type="entry name" value="SSD"/>
    <property type="match status" value="1"/>
</dbReference>
<feature type="transmembrane region" description="Helical" evidence="6">
    <location>
        <begin position="169"/>
        <end position="189"/>
    </location>
</feature>
<evidence type="ECO:0000256" key="6">
    <source>
        <dbReference type="SAM" id="Phobius"/>
    </source>
</evidence>
<evidence type="ECO:0000256" key="1">
    <source>
        <dbReference type="ARBA" id="ARBA00004651"/>
    </source>
</evidence>
<evidence type="ECO:0000256" key="3">
    <source>
        <dbReference type="ARBA" id="ARBA00022692"/>
    </source>
</evidence>
<dbReference type="SUPFAM" id="SSF82866">
    <property type="entry name" value="Multidrug efflux transporter AcrB transmembrane domain"/>
    <property type="match status" value="1"/>
</dbReference>
<keyword evidence="3 6" id="KW-0812">Transmembrane</keyword>
<keyword evidence="9" id="KW-1185">Reference proteome</keyword>
<evidence type="ECO:0000256" key="5">
    <source>
        <dbReference type="ARBA" id="ARBA00023136"/>
    </source>
</evidence>
<dbReference type="EMBL" id="JBHSGD010000004">
    <property type="protein sequence ID" value="MFC4651786.1"/>
    <property type="molecule type" value="Genomic_DNA"/>
</dbReference>
<comment type="subcellular location">
    <subcellularLocation>
        <location evidence="1">Cell membrane</location>
        <topology evidence="1">Multi-pass membrane protein</topology>
    </subcellularLocation>
</comment>
<evidence type="ECO:0000256" key="4">
    <source>
        <dbReference type="ARBA" id="ARBA00022989"/>
    </source>
</evidence>
<dbReference type="InterPro" id="IPR000731">
    <property type="entry name" value="SSD"/>
</dbReference>
<sequence>MIPKSGPSALSTQRLVQRLRKTSLESSLAGKPKLEVSGQTAVNIDVSKRLANALPLYLLLVVGFAFILLAVVFRSLLVPLKAVLSFLLSLGAALGSTVAVYQWGWLGKLFGVDPASPILCFLPIIVIGVLFGLSMDYEIFLVSGMRERVVLGDEAHTAIHSGFALGAKVVAAAALIMIGVFGSGIFTSASTTKPIAFALAVGVLVDAFVVRMIILPAVMALFGKSAWWFPHWLDKILPKITIE</sequence>
<dbReference type="InterPro" id="IPR050545">
    <property type="entry name" value="Mycobact_MmpL"/>
</dbReference>
<protein>
    <submittedName>
        <fullName evidence="8">MMPL family transporter</fullName>
    </submittedName>
</protein>
<evidence type="ECO:0000259" key="7">
    <source>
        <dbReference type="PROSITE" id="PS50156"/>
    </source>
</evidence>
<proteinExistence type="predicted"/>